<accession>A0ABR8CP08</accession>
<keyword evidence="1" id="KW-0479">Metal-binding</keyword>
<dbReference type="Pfam" id="PF19086">
    <property type="entry name" value="Terpene_syn_C_2"/>
    <property type="match status" value="1"/>
</dbReference>
<protein>
    <recommendedName>
        <fullName evidence="1">Terpene synthase</fullName>
        <ecNumber evidence="1">4.2.3.-</ecNumber>
    </recommendedName>
</protein>
<name>A0ABR8CP08_9NOST</name>
<dbReference type="InterPro" id="IPR008949">
    <property type="entry name" value="Isoprenoid_synthase_dom_sf"/>
</dbReference>
<dbReference type="SFLD" id="SFLDG01020">
    <property type="entry name" value="Terpene_Cyclase_Like_2"/>
    <property type="match status" value="1"/>
</dbReference>
<keyword evidence="1" id="KW-0456">Lyase</keyword>
<dbReference type="EMBL" id="JACJRF010000016">
    <property type="protein sequence ID" value="MBD2344784.1"/>
    <property type="molecule type" value="Genomic_DNA"/>
</dbReference>
<organism evidence="2 3">
    <name type="scientific">Anabaena subtropica FACHB-260</name>
    <dbReference type="NCBI Taxonomy" id="2692884"/>
    <lineage>
        <taxon>Bacteria</taxon>
        <taxon>Bacillati</taxon>
        <taxon>Cyanobacteriota</taxon>
        <taxon>Cyanophyceae</taxon>
        <taxon>Nostocales</taxon>
        <taxon>Nostocaceae</taxon>
        <taxon>Anabaena</taxon>
    </lineage>
</organism>
<dbReference type="EC" id="4.2.3.-" evidence="1"/>
<keyword evidence="3" id="KW-1185">Reference proteome</keyword>
<evidence type="ECO:0000313" key="2">
    <source>
        <dbReference type="EMBL" id="MBD2344784.1"/>
    </source>
</evidence>
<dbReference type="InterPro" id="IPR034686">
    <property type="entry name" value="Terpene_cyclase-like_2"/>
</dbReference>
<comment type="caution">
    <text evidence="2">The sequence shown here is derived from an EMBL/GenBank/DDBJ whole genome shotgun (WGS) entry which is preliminary data.</text>
</comment>
<keyword evidence="1" id="KW-0460">Magnesium</keyword>
<evidence type="ECO:0000256" key="1">
    <source>
        <dbReference type="RuleBase" id="RU366034"/>
    </source>
</evidence>
<dbReference type="RefSeq" id="WP_190407239.1">
    <property type="nucleotide sequence ID" value="NZ_JACJRF010000016.1"/>
</dbReference>
<dbReference type="PANTHER" id="PTHR35201:SF4">
    <property type="entry name" value="BETA-PINACENE SYNTHASE-RELATED"/>
    <property type="match status" value="1"/>
</dbReference>
<gene>
    <name evidence="2" type="ORF">H6G18_11570</name>
</gene>
<dbReference type="SUPFAM" id="SSF48576">
    <property type="entry name" value="Terpenoid synthases"/>
    <property type="match status" value="1"/>
</dbReference>
<reference evidence="2 3" key="1">
    <citation type="journal article" date="2020" name="ISME J.">
        <title>Comparative genomics reveals insights into cyanobacterial evolution and habitat adaptation.</title>
        <authorList>
            <person name="Chen M.Y."/>
            <person name="Teng W.K."/>
            <person name="Zhao L."/>
            <person name="Hu C.X."/>
            <person name="Zhou Y.K."/>
            <person name="Han B.P."/>
            <person name="Song L.R."/>
            <person name="Shu W.S."/>
        </authorList>
    </citation>
    <scope>NUCLEOTIDE SEQUENCE [LARGE SCALE GENOMIC DNA]</scope>
    <source>
        <strain evidence="2 3">FACHB-260</strain>
    </source>
</reference>
<proteinExistence type="inferred from homology"/>
<dbReference type="SFLD" id="SFLDS00005">
    <property type="entry name" value="Isoprenoid_Synthase_Type_I"/>
    <property type="match status" value="1"/>
</dbReference>
<dbReference type="PANTHER" id="PTHR35201">
    <property type="entry name" value="TERPENE SYNTHASE"/>
    <property type="match status" value="1"/>
</dbReference>
<comment type="cofactor">
    <cofactor evidence="1">
        <name>Mg(2+)</name>
        <dbReference type="ChEBI" id="CHEBI:18420"/>
    </cofactor>
</comment>
<sequence>MNNFTIPSLYTPFPHQFNQYVDVLEATVFDWVFRFNLLKDESAFKRFSKAKFFLLIASCYPQCQLEELTIANDWLSWMMTWDDECDISNLSNQPEVLNGLHKRFIEVLNGAELTSQDSLRSHALADLRQRMFQRDGAKTFHYFVHSVEDYLHGCVQEAINRSQENVPDLDTYIHLRRSTGAMEPLFELIEFTNHLNIPKTLREYNTLKRLKMMTNNIVCWCNDIFSAPKEMADNDVHNLVLVLHYQQKISLEKAFKLSAEMHDEEIRSMINLEASIPSFGKSVDTELGKYISGLHNWIGGHVNWYSLSGRYCKLENIEASALARLQYSASL</sequence>
<dbReference type="Proteomes" id="UP000607281">
    <property type="component" value="Unassembled WGS sequence"/>
</dbReference>
<dbReference type="Gene3D" id="1.10.600.10">
    <property type="entry name" value="Farnesyl Diphosphate Synthase"/>
    <property type="match status" value="1"/>
</dbReference>
<comment type="similarity">
    <text evidence="1">Belongs to the terpene synthase family.</text>
</comment>
<evidence type="ECO:0000313" key="3">
    <source>
        <dbReference type="Proteomes" id="UP000607281"/>
    </source>
</evidence>